<sequence length="623" mass="66489">MGGRARATLLAATAVLLAVPAPAAAAADEAAEGFAAEQQLAEAYAPVMRLVRQDESCGPGEPYVPSDVDPLFDEPSIALRGPWTDRDLVAVGPSAEELAEGLEGYALDQPGDPLKPGCTYEEWADSVWGTDPIPTIYAHVATQPGVEDRIALQYFFFYPFNDYNNKHEADWERIQVEFPVGDAAAALETDPDLVLYSQHYGAERAAWDDDKLELDGTHPVVYVSAGSHASQYDEGLYLGRSSTEGFGCDTTIGPHEEVRPEVRTIPGDLDAAAESYPWTTYRGHWGEVGPQRFYEGPTGPNMKQAWRKPFTWSAKARDHSFSLPGAEVAGNEAGVYFCTVVGTGSDVFRRFSADPWPTLLVLLGAVLALGWVVRRSGWAGASPWPAVAHRRPGEVVAAAVRMLRRHWRVFLLVAAPAALASVASSALTAATPPVSAWWWSALSGLAVVAWALSLAWAQLASAEAVVDLDASRPVSLRSLAGAVRSRVPALLATAALWAVVLLPLLLTGVLSPVALVLFVAWSLVLPVVQLEGLAGWRALVRSGRLVRPQVLTVLVVLAVSAVLVSVLGGVLAALVFIVAPAPWGVVSGIPQLVTALVWPLTALLTTYAWANGVALEREAATVR</sequence>
<feature type="transmembrane region" description="Helical" evidence="1">
    <location>
        <begin position="512"/>
        <end position="530"/>
    </location>
</feature>
<dbReference type="RefSeq" id="WP_254179439.1">
    <property type="nucleotide sequence ID" value="NZ_JANARS010000001.1"/>
</dbReference>
<reference evidence="3 4" key="1">
    <citation type="submission" date="2022-06" db="EMBL/GenBank/DDBJ databases">
        <authorList>
            <person name="So Y."/>
        </authorList>
    </citation>
    <scope>NUCLEOTIDE SEQUENCE [LARGE SCALE GENOMIC DNA]</scope>
    <source>
        <strain evidence="3 4">STR3</strain>
    </source>
</reference>
<keyword evidence="1" id="KW-0472">Membrane</keyword>
<feature type="transmembrane region" description="Helical" evidence="1">
    <location>
        <begin position="551"/>
        <end position="577"/>
    </location>
</feature>
<dbReference type="Proteomes" id="UP001204524">
    <property type="component" value="Unassembled WGS sequence"/>
</dbReference>
<protein>
    <recommendedName>
        <fullName evidence="5">Ig-like domain-containing protein</fullName>
    </recommendedName>
</protein>
<accession>A0ABT1KT13</accession>
<feature type="transmembrane region" description="Helical" evidence="1">
    <location>
        <begin position="487"/>
        <end position="506"/>
    </location>
</feature>
<gene>
    <name evidence="3" type="ORF">NCI01_00110</name>
</gene>
<evidence type="ECO:0000313" key="4">
    <source>
        <dbReference type="Proteomes" id="UP001204524"/>
    </source>
</evidence>
<dbReference type="EMBL" id="JANARS010000001">
    <property type="protein sequence ID" value="MCP3420188.1"/>
    <property type="molecule type" value="Genomic_DNA"/>
</dbReference>
<evidence type="ECO:0008006" key="5">
    <source>
        <dbReference type="Google" id="ProtNLM"/>
    </source>
</evidence>
<evidence type="ECO:0000256" key="2">
    <source>
        <dbReference type="SAM" id="SignalP"/>
    </source>
</evidence>
<keyword evidence="1" id="KW-0812">Transmembrane</keyword>
<keyword evidence="1" id="KW-1133">Transmembrane helix</keyword>
<organism evidence="3 4">
    <name type="scientific">Nocardioides pinisoli</name>
    <dbReference type="NCBI Taxonomy" id="2950279"/>
    <lineage>
        <taxon>Bacteria</taxon>
        <taxon>Bacillati</taxon>
        <taxon>Actinomycetota</taxon>
        <taxon>Actinomycetes</taxon>
        <taxon>Propionibacteriales</taxon>
        <taxon>Nocardioidaceae</taxon>
        <taxon>Nocardioides</taxon>
    </lineage>
</organism>
<evidence type="ECO:0000256" key="1">
    <source>
        <dbReference type="SAM" id="Phobius"/>
    </source>
</evidence>
<feature type="transmembrane region" description="Helical" evidence="1">
    <location>
        <begin position="409"/>
        <end position="430"/>
    </location>
</feature>
<proteinExistence type="predicted"/>
<keyword evidence="2" id="KW-0732">Signal</keyword>
<feature type="transmembrane region" description="Helical" evidence="1">
    <location>
        <begin position="356"/>
        <end position="373"/>
    </location>
</feature>
<dbReference type="PANTHER" id="PTHR48174">
    <property type="entry name" value="DUF946 FAMILY PROTEIN"/>
    <property type="match status" value="1"/>
</dbReference>
<feature type="transmembrane region" description="Helical" evidence="1">
    <location>
        <begin position="589"/>
        <end position="610"/>
    </location>
</feature>
<dbReference type="PANTHER" id="PTHR48174:SF5">
    <property type="entry name" value="VACUOLAR PROTEIN SORTING-ASSOCIATED PROTEIN 62"/>
    <property type="match status" value="1"/>
</dbReference>
<name>A0ABT1KT13_9ACTN</name>
<evidence type="ECO:0000313" key="3">
    <source>
        <dbReference type="EMBL" id="MCP3420188.1"/>
    </source>
</evidence>
<keyword evidence="4" id="KW-1185">Reference proteome</keyword>
<feature type="chain" id="PRO_5046663010" description="Ig-like domain-containing protein" evidence="2">
    <location>
        <begin position="26"/>
        <end position="623"/>
    </location>
</feature>
<comment type="caution">
    <text evidence="3">The sequence shown here is derived from an EMBL/GenBank/DDBJ whole genome shotgun (WGS) entry which is preliminary data.</text>
</comment>
<feature type="signal peptide" evidence="2">
    <location>
        <begin position="1"/>
        <end position="25"/>
    </location>
</feature>
<feature type="transmembrane region" description="Helical" evidence="1">
    <location>
        <begin position="436"/>
        <end position="457"/>
    </location>
</feature>